<dbReference type="EMBL" id="QJKJ01005574">
    <property type="protein sequence ID" value="RDX89783.1"/>
    <property type="molecule type" value="Genomic_DNA"/>
</dbReference>
<sequence>LRCLLNKREIRNCITYTTQFNIVSFALLVSCASAIIRRQPSPLTATVRRHLSLIAAVHRCLLPTAAVFHHLPRHKVLSQYQMTESRPLPLSLPLSATIRYCLRPSNYCSPLQAHHFVRWLISYRFQLLKIDGKHYSSKWSLPALFHKDLLSLFRKPQLLQQRNSTRNIIDLGHIQLRCGFHEQLDKQEAEILEENRVSWLKLEYQLCSASPELLEILRSIKTYYSFWTNTREVFANDFQCLFDSTQKIVSLQQTNHDMVSHTAKARVLLKN</sequence>
<evidence type="ECO:0000313" key="1">
    <source>
        <dbReference type="EMBL" id="RDX89783.1"/>
    </source>
</evidence>
<dbReference type="Proteomes" id="UP000257109">
    <property type="component" value="Unassembled WGS sequence"/>
</dbReference>
<dbReference type="OrthoDB" id="1426524at2759"/>
<name>A0A371GHH7_MUCPR</name>
<protein>
    <submittedName>
        <fullName evidence="1">Uncharacterized protein</fullName>
    </submittedName>
</protein>
<reference evidence="1" key="1">
    <citation type="submission" date="2018-05" db="EMBL/GenBank/DDBJ databases">
        <title>Draft genome of Mucuna pruriens seed.</title>
        <authorList>
            <person name="Nnadi N.E."/>
            <person name="Vos R."/>
            <person name="Hasami M.H."/>
            <person name="Devisetty U.K."/>
            <person name="Aguiy J.C."/>
        </authorList>
    </citation>
    <scope>NUCLEOTIDE SEQUENCE [LARGE SCALE GENOMIC DNA]</scope>
    <source>
        <strain evidence="1">JCA_2017</strain>
    </source>
</reference>
<organism evidence="1 2">
    <name type="scientific">Mucuna pruriens</name>
    <name type="common">Velvet bean</name>
    <name type="synonym">Dolichos pruriens</name>
    <dbReference type="NCBI Taxonomy" id="157652"/>
    <lineage>
        <taxon>Eukaryota</taxon>
        <taxon>Viridiplantae</taxon>
        <taxon>Streptophyta</taxon>
        <taxon>Embryophyta</taxon>
        <taxon>Tracheophyta</taxon>
        <taxon>Spermatophyta</taxon>
        <taxon>Magnoliopsida</taxon>
        <taxon>eudicotyledons</taxon>
        <taxon>Gunneridae</taxon>
        <taxon>Pentapetalae</taxon>
        <taxon>rosids</taxon>
        <taxon>fabids</taxon>
        <taxon>Fabales</taxon>
        <taxon>Fabaceae</taxon>
        <taxon>Papilionoideae</taxon>
        <taxon>50 kb inversion clade</taxon>
        <taxon>NPAAA clade</taxon>
        <taxon>indigoferoid/millettioid clade</taxon>
        <taxon>Phaseoleae</taxon>
        <taxon>Mucuna</taxon>
    </lineage>
</organism>
<proteinExistence type="predicted"/>
<evidence type="ECO:0000313" key="2">
    <source>
        <dbReference type="Proteomes" id="UP000257109"/>
    </source>
</evidence>
<comment type="caution">
    <text evidence="1">The sequence shown here is derived from an EMBL/GenBank/DDBJ whole genome shotgun (WGS) entry which is preliminary data.</text>
</comment>
<gene>
    <name evidence="1" type="ORF">CR513_28448</name>
</gene>
<feature type="non-terminal residue" evidence="1">
    <location>
        <position position="271"/>
    </location>
</feature>
<accession>A0A371GHH7</accession>
<dbReference type="AlphaFoldDB" id="A0A371GHH7"/>
<keyword evidence="2" id="KW-1185">Reference proteome</keyword>
<feature type="non-terminal residue" evidence="1">
    <location>
        <position position="1"/>
    </location>
</feature>